<feature type="transmembrane region" description="Helical" evidence="1">
    <location>
        <begin position="89"/>
        <end position="107"/>
    </location>
</feature>
<keyword evidence="1" id="KW-0472">Membrane</keyword>
<proteinExistence type="predicted"/>
<protein>
    <recommendedName>
        <fullName evidence="3">DUF3307 domain-containing protein</fullName>
    </recommendedName>
</protein>
<evidence type="ECO:0000256" key="1">
    <source>
        <dbReference type="SAM" id="Phobius"/>
    </source>
</evidence>
<feature type="transmembrane region" description="Helical" evidence="1">
    <location>
        <begin position="122"/>
        <end position="143"/>
    </location>
</feature>
<feature type="transmembrane region" description="Helical" evidence="1">
    <location>
        <begin position="210"/>
        <end position="230"/>
    </location>
</feature>
<sequence length="231" mass="26734">MLIFIKLVLGHLIGDFVLQPRKWVLHKQSNKITSKYLYLHVLLHFALYMLLLWDLSLWKIAFVVAITHLAIDILKLYANEMFKNKSIPFFIDQILHILVIYCCAFYSDLYTHTLSLFENLDWYLVTAIVFVTYPASIIMGQVLEGMSNQIETDHKSLPNAGKYIGIIERLFVLIFIVIGRWEVIGLLIAAKSVFRFNDLKERNNRKLTEYILIGTLVSFGMAILAGLLYIS</sequence>
<dbReference type="AlphaFoldDB" id="A0A0F9XH26"/>
<dbReference type="EMBL" id="LAZR01000052">
    <property type="protein sequence ID" value="KKN98316.1"/>
    <property type="molecule type" value="Genomic_DNA"/>
</dbReference>
<dbReference type="Pfam" id="PF11750">
    <property type="entry name" value="DUF3307"/>
    <property type="match status" value="1"/>
</dbReference>
<gene>
    <name evidence="2" type="ORF">LCGC14_0148500</name>
</gene>
<comment type="caution">
    <text evidence="2">The sequence shown here is derived from an EMBL/GenBank/DDBJ whole genome shotgun (WGS) entry which is preliminary data.</text>
</comment>
<name>A0A0F9XH26_9ZZZZ</name>
<evidence type="ECO:0000313" key="2">
    <source>
        <dbReference type="EMBL" id="KKN98316.1"/>
    </source>
</evidence>
<feature type="transmembrane region" description="Helical" evidence="1">
    <location>
        <begin position="36"/>
        <end position="53"/>
    </location>
</feature>
<feature type="transmembrane region" description="Helical" evidence="1">
    <location>
        <begin position="170"/>
        <end position="190"/>
    </location>
</feature>
<keyword evidence="1" id="KW-1133">Transmembrane helix</keyword>
<feature type="transmembrane region" description="Helical" evidence="1">
    <location>
        <begin position="59"/>
        <end position="77"/>
    </location>
</feature>
<organism evidence="2">
    <name type="scientific">marine sediment metagenome</name>
    <dbReference type="NCBI Taxonomy" id="412755"/>
    <lineage>
        <taxon>unclassified sequences</taxon>
        <taxon>metagenomes</taxon>
        <taxon>ecological metagenomes</taxon>
    </lineage>
</organism>
<evidence type="ECO:0008006" key="3">
    <source>
        <dbReference type="Google" id="ProtNLM"/>
    </source>
</evidence>
<dbReference type="InterPro" id="IPR021737">
    <property type="entry name" value="Phage_phiKZ_Orf197"/>
</dbReference>
<keyword evidence="1" id="KW-0812">Transmembrane</keyword>
<reference evidence="2" key="1">
    <citation type="journal article" date="2015" name="Nature">
        <title>Complex archaea that bridge the gap between prokaryotes and eukaryotes.</title>
        <authorList>
            <person name="Spang A."/>
            <person name="Saw J.H."/>
            <person name="Jorgensen S.L."/>
            <person name="Zaremba-Niedzwiedzka K."/>
            <person name="Martijn J."/>
            <person name="Lind A.E."/>
            <person name="van Eijk R."/>
            <person name="Schleper C."/>
            <person name="Guy L."/>
            <person name="Ettema T.J."/>
        </authorList>
    </citation>
    <scope>NUCLEOTIDE SEQUENCE</scope>
</reference>
<accession>A0A0F9XH26</accession>